<reference evidence="2 3" key="1">
    <citation type="submission" date="2023-07" db="EMBL/GenBank/DDBJ databases">
        <title>Genomic Encyclopedia of Type Strains, Phase IV (KMG-IV): sequencing the most valuable type-strain genomes for metagenomic binning, comparative biology and taxonomic classification.</title>
        <authorList>
            <person name="Goeker M."/>
        </authorList>
    </citation>
    <scope>NUCLEOTIDE SEQUENCE [LARGE SCALE GENOMIC DNA]</scope>
    <source>
        <strain evidence="2 3">DSM 23837</strain>
    </source>
</reference>
<keyword evidence="1" id="KW-0812">Transmembrane</keyword>
<dbReference type="EMBL" id="JAUSTT010000020">
    <property type="protein sequence ID" value="MDQ0177226.1"/>
    <property type="molecule type" value="Genomic_DNA"/>
</dbReference>
<keyword evidence="1" id="KW-1133">Transmembrane helix</keyword>
<keyword evidence="1" id="KW-0472">Membrane</keyword>
<name>A0ABT9WVM9_9BACI</name>
<evidence type="ECO:0000313" key="2">
    <source>
        <dbReference type="EMBL" id="MDQ0177226.1"/>
    </source>
</evidence>
<feature type="transmembrane region" description="Helical" evidence="1">
    <location>
        <begin position="53"/>
        <end position="74"/>
    </location>
</feature>
<feature type="transmembrane region" description="Helical" evidence="1">
    <location>
        <begin position="135"/>
        <end position="158"/>
    </location>
</feature>
<organism evidence="2 3">
    <name type="scientific">Bacillus chungangensis</name>
    <dbReference type="NCBI Taxonomy" id="587633"/>
    <lineage>
        <taxon>Bacteria</taxon>
        <taxon>Bacillati</taxon>
        <taxon>Bacillota</taxon>
        <taxon>Bacilli</taxon>
        <taxon>Bacillales</taxon>
        <taxon>Bacillaceae</taxon>
        <taxon>Bacillus</taxon>
    </lineage>
</organism>
<protein>
    <recommendedName>
        <fullName evidence="4">ABC transporter permease</fullName>
    </recommendedName>
</protein>
<feature type="transmembrane region" description="Helical" evidence="1">
    <location>
        <begin position="20"/>
        <end position="41"/>
    </location>
</feature>
<evidence type="ECO:0008006" key="4">
    <source>
        <dbReference type="Google" id="ProtNLM"/>
    </source>
</evidence>
<feature type="transmembrane region" description="Helical" evidence="1">
    <location>
        <begin position="170"/>
        <end position="189"/>
    </location>
</feature>
<dbReference type="PANTHER" id="PTHR37305">
    <property type="entry name" value="INTEGRAL MEMBRANE PROTEIN-RELATED"/>
    <property type="match status" value="1"/>
</dbReference>
<dbReference type="PANTHER" id="PTHR37305:SF1">
    <property type="entry name" value="MEMBRANE PROTEIN"/>
    <property type="match status" value="1"/>
</dbReference>
<evidence type="ECO:0000256" key="1">
    <source>
        <dbReference type="SAM" id="Phobius"/>
    </source>
</evidence>
<dbReference type="Pfam" id="PF12730">
    <property type="entry name" value="ABC2_membrane_4"/>
    <property type="match status" value="1"/>
</dbReference>
<sequence length="252" mass="28262">MKLWKTVSLEFFKLRRKWIFVMVTLFLSVEILWTFMSLHISMSRNPDQAGWEAILSTIASMNGLFLPIIAAIVVSRICDMEHKGDTWKLLITSSVKIKDLYASKYISACIVMFYVIILQLISIVGFGIFNKFTGAVPHLLLLQFSVGTMLANMAVLALQQWLSLAIKNQAFALCLGMVGGFIGMTAPFFPTVASSLFTWSYYSILSPVTSHFTDYSMEFVTQQLSLGKAAAIFLMGMIFYIAGSLHVSRQEI</sequence>
<dbReference type="CDD" id="cd21809">
    <property type="entry name" value="ABC-2_lan_permease-like"/>
    <property type="match status" value="1"/>
</dbReference>
<proteinExistence type="predicted"/>
<feature type="transmembrane region" description="Helical" evidence="1">
    <location>
        <begin position="226"/>
        <end position="247"/>
    </location>
</feature>
<comment type="caution">
    <text evidence="2">The sequence shown here is derived from an EMBL/GenBank/DDBJ whole genome shotgun (WGS) entry which is preliminary data.</text>
</comment>
<evidence type="ECO:0000313" key="3">
    <source>
        <dbReference type="Proteomes" id="UP001223586"/>
    </source>
</evidence>
<dbReference type="RefSeq" id="WP_307231044.1">
    <property type="nucleotide sequence ID" value="NZ_JAUSTT010000020.1"/>
</dbReference>
<accession>A0ABT9WVM9</accession>
<dbReference type="Proteomes" id="UP001223586">
    <property type="component" value="Unassembled WGS sequence"/>
</dbReference>
<feature type="transmembrane region" description="Helical" evidence="1">
    <location>
        <begin position="105"/>
        <end position="129"/>
    </location>
</feature>
<gene>
    <name evidence="2" type="ORF">J2S08_003105</name>
</gene>
<keyword evidence="3" id="KW-1185">Reference proteome</keyword>